<dbReference type="NCBIfam" id="TIGR00472">
    <property type="entry name" value="pheT_bact"/>
    <property type="match status" value="1"/>
</dbReference>
<dbReference type="InterPro" id="IPR045864">
    <property type="entry name" value="aa-tRNA-synth_II/BPL/LPL"/>
</dbReference>
<dbReference type="SUPFAM" id="SSF50249">
    <property type="entry name" value="Nucleic acid-binding proteins"/>
    <property type="match status" value="1"/>
</dbReference>
<dbReference type="EMBL" id="CP035758">
    <property type="protein sequence ID" value="QBD76804.1"/>
    <property type="molecule type" value="Genomic_DNA"/>
</dbReference>
<evidence type="ECO:0000256" key="3">
    <source>
        <dbReference type="ARBA" id="ARBA00011209"/>
    </source>
</evidence>
<dbReference type="InterPro" id="IPR002547">
    <property type="entry name" value="tRNA-bd_dom"/>
</dbReference>
<evidence type="ECO:0000256" key="16">
    <source>
        <dbReference type="PROSITE-ProRule" id="PRU00209"/>
    </source>
</evidence>
<comment type="catalytic activity">
    <reaction evidence="14 15">
        <text>tRNA(Phe) + L-phenylalanine + ATP = L-phenylalanyl-tRNA(Phe) + AMP + diphosphate + H(+)</text>
        <dbReference type="Rhea" id="RHEA:19413"/>
        <dbReference type="Rhea" id="RHEA-COMP:9668"/>
        <dbReference type="Rhea" id="RHEA-COMP:9699"/>
        <dbReference type="ChEBI" id="CHEBI:15378"/>
        <dbReference type="ChEBI" id="CHEBI:30616"/>
        <dbReference type="ChEBI" id="CHEBI:33019"/>
        <dbReference type="ChEBI" id="CHEBI:58095"/>
        <dbReference type="ChEBI" id="CHEBI:78442"/>
        <dbReference type="ChEBI" id="CHEBI:78531"/>
        <dbReference type="ChEBI" id="CHEBI:456215"/>
        <dbReference type="EC" id="6.1.1.20"/>
    </reaction>
</comment>
<dbReference type="Gene3D" id="3.30.56.10">
    <property type="match status" value="2"/>
</dbReference>
<dbReference type="Pfam" id="PF03484">
    <property type="entry name" value="B5"/>
    <property type="match status" value="1"/>
</dbReference>
<dbReference type="GO" id="GO:0004826">
    <property type="term" value="F:phenylalanine-tRNA ligase activity"/>
    <property type="evidence" value="ECO:0007669"/>
    <property type="project" value="UniProtKB-UniRule"/>
</dbReference>
<evidence type="ECO:0000259" key="17">
    <source>
        <dbReference type="PROSITE" id="PS50886"/>
    </source>
</evidence>
<evidence type="ECO:0000313" key="21">
    <source>
        <dbReference type="Proteomes" id="UP000290365"/>
    </source>
</evidence>
<dbReference type="GO" id="GO:0009328">
    <property type="term" value="C:phenylalanine-tRNA ligase complex"/>
    <property type="evidence" value="ECO:0007669"/>
    <property type="project" value="TreeGrafter"/>
</dbReference>
<dbReference type="KEGG" id="kbs:EPA93_12640"/>
<dbReference type="GO" id="GO:0006432">
    <property type="term" value="P:phenylalanyl-tRNA aminoacylation"/>
    <property type="evidence" value="ECO:0007669"/>
    <property type="project" value="UniProtKB-UniRule"/>
</dbReference>
<dbReference type="InterPro" id="IPR005147">
    <property type="entry name" value="tRNA_synthase_B5-dom"/>
</dbReference>
<dbReference type="GO" id="GO:0005524">
    <property type="term" value="F:ATP binding"/>
    <property type="evidence" value="ECO:0007669"/>
    <property type="project" value="UniProtKB-UniRule"/>
</dbReference>
<dbReference type="OrthoDB" id="9805455at2"/>
<proteinExistence type="inferred from homology"/>
<dbReference type="Pfam" id="PF17759">
    <property type="entry name" value="tRNA_synthFbeta"/>
    <property type="match status" value="1"/>
</dbReference>
<evidence type="ECO:0000256" key="15">
    <source>
        <dbReference type="HAMAP-Rule" id="MF_00283"/>
    </source>
</evidence>
<dbReference type="PROSITE" id="PS50886">
    <property type="entry name" value="TRBD"/>
    <property type="match status" value="1"/>
</dbReference>
<dbReference type="InterPro" id="IPR036690">
    <property type="entry name" value="Fdx_antiC-bd_sf"/>
</dbReference>
<dbReference type="Pfam" id="PF01588">
    <property type="entry name" value="tRNA_bind"/>
    <property type="match status" value="1"/>
</dbReference>
<evidence type="ECO:0000256" key="10">
    <source>
        <dbReference type="ARBA" id="ARBA00022842"/>
    </source>
</evidence>
<dbReference type="SUPFAM" id="SSF56037">
    <property type="entry name" value="PheT/TilS domain"/>
    <property type="match status" value="1"/>
</dbReference>
<dbReference type="InterPro" id="IPR041616">
    <property type="entry name" value="PheRS_beta_core"/>
</dbReference>
<dbReference type="InterPro" id="IPR020825">
    <property type="entry name" value="Phe-tRNA_synthase-like_B3/B4"/>
</dbReference>
<evidence type="ECO:0000259" key="19">
    <source>
        <dbReference type="PROSITE" id="PS51483"/>
    </source>
</evidence>
<feature type="binding site" evidence="15">
    <location>
        <position position="510"/>
    </location>
    <ligand>
        <name>Mg(2+)</name>
        <dbReference type="ChEBI" id="CHEBI:18420"/>
        <note>shared with alpha subunit</note>
    </ligand>
</feature>
<dbReference type="InterPro" id="IPR005146">
    <property type="entry name" value="B3/B4_tRNA-bd"/>
</dbReference>
<dbReference type="SUPFAM" id="SSF54991">
    <property type="entry name" value="Anticodon-binding domain of PheRS"/>
    <property type="match status" value="1"/>
</dbReference>
<accession>A0A4P6JNF3</accession>
<evidence type="ECO:0000256" key="5">
    <source>
        <dbReference type="ARBA" id="ARBA00022555"/>
    </source>
</evidence>
<keyword evidence="13 15" id="KW-0030">Aminoacyl-tRNA synthetase</keyword>
<dbReference type="SUPFAM" id="SSF55681">
    <property type="entry name" value="Class II aaRS and biotin synthetases"/>
    <property type="match status" value="1"/>
</dbReference>
<dbReference type="PROSITE" id="PS51483">
    <property type="entry name" value="B5"/>
    <property type="match status" value="1"/>
</dbReference>
<dbReference type="EC" id="6.1.1.20" evidence="15"/>
<dbReference type="InterPro" id="IPR009061">
    <property type="entry name" value="DNA-bd_dom_put_sf"/>
</dbReference>
<feature type="binding site" evidence="15">
    <location>
        <position position="514"/>
    </location>
    <ligand>
        <name>Mg(2+)</name>
        <dbReference type="ChEBI" id="CHEBI:18420"/>
        <note>shared with alpha subunit</note>
    </ligand>
</feature>
<evidence type="ECO:0000256" key="4">
    <source>
        <dbReference type="ARBA" id="ARBA00022490"/>
    </source>
</evidence>
<dbReference type="CDD" id="cd00769">
    <property type="entry name" value="PheRS_beta_core"/>
    <property type="match status" value="1"/>
</dbReference>
<evidence type="ECO:0000256" key="7">
    <source>
        <dbReference type="ARBA" id="ARBA00022723"/>
    </source>
</evidence>
<comment type="subcellular location">
    <subcellularLocation>
        <location evidence="1 15">Cytoplasm</location>
    </subcellularLocation>
</comment>
<keyword evidence="5 16" id="KW-0820">tRNA-binding</keyword>
<keyword evidence="4 15" id="KW-0963">Cytoplasm</keyword>
<dbReference type="SMART" id="SM00873">
    <property type="entry name" value="B3_4"/>
    <property type="match status" value="1"/>
</dbReference>
<dbReference type="PROSITE" id="PS51447">
    <property type="entry name" value="FDX_ACB"/>
    <property type="match status" value="1"/>
</dbReference>
<dbReference type="Pfam" id="PF03147">
    <property type="entry name" value="FDX-ACB"/>
    <property type="match status" value="1"/>
</dbReference>
<keyword evidence="21" id="KW-1185">Reference proteome</keyword>
<evidence type="ECO:0000256" key="6">
    <source>
        <dbReference type="ARBA" id="ARBA00022598"/>
    </source>
</evidence>
<dbReference type="Gene3D" id="3.50.40.10">
    <property type="entry name" value="Phenylalanyl-trna Synthetase, Chain B, domain 3"/>
    <property type="match status" value="1"/>
</dbReference>
<dbReference type="Gene3D" id="2.40.50.140">
    <property type="entry name" value="Nucleic acid-binding proteins"/>
    <property type="match status" value="1"/>
</dbReference>
<feature type="domain" description="TRNA-binding" evidence="17">
    <location>
        <begin position="41"/>
        <end position="167"/>
    </location>
</feature>
<evidence type="ECO:0000256" key="14">
    <source>
        <dbReference type="ARBA" id="ARBA00049255"/>
    </source>
</evidence>
<keyword evidence="8 15" id="KW-0547">Nucleotide-binding</keyword>
<evidence type="ECO:0000256" key="9">
    <source>
        <dbReference type="ARBA" id="ARBA00022840"/>
    </source>
</evidence>
<comment type="subunit">
    <text evidence="3 15">Tetramer of two alpha and two beta subunits.</text>
</comment>
<dbReference type="InterPro" id="IPR004532">
    <property type="entry name" value="Phe-tRNA-ligase_IIc_bsu_bact"/>
</dbReference>
<keyword evidence="12 15" id="KW-0648">Protein biosynthesis</keyword>
<feature type="binding site" evidence="15">
    <location>
        <position position="513"/>
    </location>
    <ligand>
        <name>Mg(2+)</name>
        <dbReference type="ChEBI" id="CHEBI:18420"/>
        <note>shared with alpha subunit</note>
    </ligand>
</feature>
<dbReference type="SMART" id="SM00896">
    <property type="entry name" value="FDX-ACB"/>
    <property type="match status" value="1"/>
</dbReference>
<dbReference type="RefSeq" id="WP_129887868.1">
    <property type="nucleotide sequence ID" value="NZ_CP035758.1"/>
</dbReference>
<name>A0A4P6JNF3_KTERU</name>
<comment type="cofactor">
    <cofactor evidence="15">
        <name>Mg(2+)</name>
        <dbReference type="ChEBI" id="CHEBI:18420"/>
    </cofactor>
    <text evidence="15">Binds 2 magnesium ions per tetramer.</text>
</comment>
<dbReference type="Gene3D" id="3.30.70.380">
    <property type="entry name" value="Ferrodoxin-fold anticodon-binding domain"/>
    <property type="match status" value="1"/>
</dbReference>
<evidence type="ECO:0000256" key="12">
    <source>
        <dbReference type="ARBA" id="ARBA00022917"/>
    </source>
</evidence>
<dbReference type="HAMAP" id="MF_00283">
    <property type="entry name" value="Phe_tRNA_synth_beta1"/>
    <property type="match status" value="1"/>
</dbReference>
<feature type="domain" description="FDX-ACB" evidence="18">
    <location>
        <begin position="766"/>
        <end position="859"/>
    </location>
</feature>
<organism evidence="20 21">
    <name type="scientific">Ktedonosporobacter rubrisoli</name>
    <dbReference type="NCBI Taxonomy" id="2509675"/>
    <lineage>
        <taxon>Bacteria</taxon>
        <taxon>Bacillati</taxon>
        <taxon>Chloroflexota</taxon>
        <taxon>Ktedonobacteria</taxon>
        <taxon>Ktedonobacterales</taxon>
        <taxon>Ktedonosporobacteraceae</taxon>
        <taxon>Ktedonosporobacter</taxon>
    </lineage>
</organism>
<dbReference type="CDD" id="cd02796">
    <property type="entry name" value="tRNA_bind_bactPheRS"/>
    <property type="match status" value="1"/>
</dbReference>
<evidence type="ECO:0000313" key="20">
    <source>
        <dbReference type="EMBL" id="QBD76804.1"/>
    </source>
</evidence>
<evidence type="ECO:0000256" key="8">
    <source>
        <dbReference type="ARBA" id="ARBA00022741"/>
    </source>
</evidence>
<evidence type="ECO:0000256" key="2">
    <source>
        <dbReference type="ARBA" id="ARBA00008653"/>
    </source>
</evidence>
<comment type="similarity">
    <text evidence="2 15">Belongs to the phenylalanyl-tRNA synthetase beta subunit family. Type 1 subfamily.</text>
</comment>
<evidence type="ECO:0000256" key="1">
    <source>
        <dbReference type="ARBA" id="ARBA00004496"/>
    </source>
</evidence>
<evidence type="ECO:0000259" key="18">
    <source>
        <dbReference type="PROSITE" id="PS51447"/>
    </source>
</evidence>
<dbReference type="InterPro" id="IPR045060">
    <property type="entry name" value="Phe-tRNA-ligase_IIc_bsu"/>
</dbReference>
<gene>
    <name evidence="15" type="primary">pheT</name>
    <name evidence="20" type="ORF">EPA93_12640</name>
</gene>
<dbReference type="AlphaFoldDB" id="A0A4P6JNF3"/>
<dbReference type="PANTHER" id="PTHR10947:SF0">
    <property type="entry name" value="PHENYLALANINE--TRNA LIGASE BETA SUBUNIT"/>
    <property type="match status" value="1"/>
</dbReference>
<dbReference type="InterPro" id="IPR005121">
    <property type="entry name" value="Fdx_antiC-bd"/>
</dbReference>
<reference evidence="20 21" key="1">
    <citation type="submission" date="2019-01" db="EMBL/GenBank/DDBJ databases">
        <title>Ktedonosporobacter rubrisoli SCAWS-G2.</title>
        <authorList>
            <person name="Huang Y."/>
            <person name="Yan B."/>
        </authorList>
    </citation>
    <scope>NUCLEOTIDE SEQUENCE [LARGE SCALE GENOMIC DNA]</scope>
    <source>
        <strain evidence="20 21">SCAWS-G2</strain>
    </source>
</reference>
<dbReference type="SUPFAM" id="SSF46955">
    <property type="entry name" value="Putative DNA-binding domain"/>
    <property type="match status" value="1"/>
</dbReference>
<keyword evidence="9 15" id="KW-0067">ATP-binding</keyword>
<evidence type="ECO:0000256" key="11">
    <source>
        <dbReference type="ARBA" id="ARBA00022884"/>
    </source>
</evidence>
<dbReference type="PANTHER" id="PTHR10947">
    <property type="entry name" value="PHENYLALANYL-TRNA SYNTHETASE BETA CHAIN AND LEUCINE-RICH REPEAT-CONTAINING PROTEIN 47"/>
    <property type="match status" value="1"/>
</dbReference>
<evidence type="ECO:0000256" key="13">
    <source>
        <dbReference type="ARBA" id="ARBA00023146"/>
    </source>
</evidence>
<keyword evidence="7 15" id="KW-0479">Metal-binding</keyword>
<feature type="domain" description="B5" evidence="19">
    <location>
        <begin position="429"/>
        <end position="526"/>
    </location>
</feature>
<dbReference type="Proteomes" id="UP000290365">
    <property type="component" value="Chromosome"/>
</dbReference>
<dbReference type="InterPro" id="IPR012340">
    <property type="entry name" value="NA-bd_OB-fold"/>
</dbReference>
<dbReference type="GO" id="GO:0000287">
    <property type="term" value="F:magnesium ion binding"/>
    <property type="evidence" value="ECO:0007669"/>
    <property type="project" value="UniProtKB-UniRule"/>
</dbReference>
<dbReference type="Gene3D" id="3.30.930.10">
    <property type="entry name" value="Bira Bifunctional Protein, Domain 2"/>
    <property type="match status" value="1"/>
</dbReference>
<dbReference type="GO" id="GO:0000049">
    <property type="term" value="F:tRNA binding"/>
    <property type="evidence" value="ECO:0007669"/>
    <property type="project" value="UniProtKB-UniRule"/>
</dbReference>
<dbReference type="Pfam" id="PF03483">
    <property type="entry name" value="B3_4"/>
    <property type="match status" value="1"/>
</dbReference>
<dbReference type="InterPro" id="IPR033714">
    <property type="entry name" value="tRNA_bind_bactPheRS"/>
</dbReference>
<dbReference type="SMART" id="SM00874">
    <property type="entry name" value="B5"/>
    <property type="match status" value="1"/>
</dbReference>
<keyword evidence="11 16" id="KW-0694">RNA-binding</keyword>
<feature type="binding site" evidence="15">
    <location>
        <position position="504"/>
    </location>
    <ligand>
        <name>Mg(2+)</name>
        <dbReference type="ChEBI" id="CHEBI:18420"/>
        <note>shared with alpha subunit</note>
    </ligand>
</feature>
<protein>
    <recommendedName>
        <fullName evidence="15">Phenylalanine--tRNA ligase beta subunit</fullName>
        <ecNumber evidence="15">6.1.1.20</ecNumber>
    </recommendedName>
    <alternativeName>
        <fullName evidence="15">Phenylalanyl-tRNA synthetase beta subunit</fullName>
        <shortName evidence="15">PheRS</shortName>
    </alternativeName>
</protein>
<keyword evidence="6 15" id="KW-0436">Ligase</keyword>
<sequence>MLVPVSWLKDYVDIDMPLPQLTDRLTMAGLALEGLERQGDWWDPATILVGQVVGVKPHPNADKLVLVEVNYGAAEPEQVVTGAPNLFQYKETADLPVLKVAFARSGAVLIDAYSDQEPRPKKKLKPSKIRGIPSSGMVCSERELGLSDEHEGILLLPEDAPVGTPLRDYLGKEVLDLEVTPDMARCLSMIGIAREVAALTNVPLKLPPDEQQLTSGTETANYINVEIADSDLCNRYTAMLIKDVKIGPSPLWMQEYLLQAGMRPINNVVDIANYVMLEWGQPLHTFDYDLLKQRAERSGQQKPTITVRRARAGEKMTTLDGVERELDEAMLMITDTLGSIALAGVMGGEETEVNDHSRNILLEAATFDNVNNRRTAQRLKLHSEASYRFTRGVPATLNPIGARRAAALMRDYAGGQVVPGIVDAYPVPQEQNIAYTTASDMRRILGQKLELETVAESLRRLDFVCESLPALPASREELGLAAFGLRVEAGEPVLRCTAPWYRLDIQMPADLCEEVARILGYEHIPLTMLEDVLPPPHMNLEHQIEEKIRDILIGCGLQETVNYSLTSPENHDRLERRPLGTAEQDDQFITLLNPLNVKRRVMRRSMLVSALENLAYNIRYTTRLATFEIGRVYLPEKGKDKRPLEERRFSILLYGPRRLPSVHADPAGAEHFDFFDLKGMLEMLFARLGIAEKDVEYVAKRDNPSFAPACAEIKLYGATQGIMGEIHPLVLQNFDLPATERVYVLDMAITSLVKPSWRLQPMQPISNYPPIVEDLAFVVGEEVTAAQLKQMVQRTAGSLLTNIELFDIYRGQPIEAGKKSMAYRLTYESLEGNLSDARVADVRKRIVKRVGDTLGGTLRD</sequence>
<keyword evidence="10 15" id="KW-0460">Magnesium</keyword>
<dbReference type="FunFam" id="3.50.40.10:FF:000001">
    <property type="entry name" value="Phenylalanine--tRNA ligase beta subunit"/>
    <property type="match status" value="1"/>
</dbReference>